<dbReference type="Gene3D" id="1.10.287.1490">
    <property type="match status" value="1"/>
</dbReference>
<dbReference type="PANTHER" id="PTHR45615:SF80">
    <property type="entry name" value="GRIP DOMAIN-CONTAINING PROTEIN"/>
    <property type="match status" value="1"/>
</dbReference>
<sequence>MSEDDRAAKAARAKALLKKRQAAKKDKPTGGSGSGTATGVASPISERAFSPAPPEDTKSSRDLSDIFSKEDAPGDTSWLSGLSQVESAPQPESTKSPKQTSAQSPISPLPTSPPPTSHPPNGHSFQGSSNVEVGLRAEIEALKSRIGEIDGLKSDNESLRVELENVKKVEVAAKTEVERLKKQTETLKTKLGELETSNRNTQSTKADVERELEATKSELQSTRSQLQEEQSRSTQLEAELEQVRIDKENSIRNEKQTISLLVSEKATLTAELERLGDVDSRAQKIEEEFTEEQAKVRDLEQQVASLRAEVQETSNRSQQLQAKEKELSEKSREQERQLQIANNSLASLRKESEAHQQRVKELEEQIESDDRAEKLEASLKNTQDRADELEFQLSKLKQTHTDLKKERDTLDALLKTHRSSEEEWKSKHSQLHNQHQTLQEQFTTVTSEKTALLQEKTGLQSEASKAQEALNLLQGKLKQAVEELAANTRQLKAAQIEAKSATRRAEEAEKTQQDLQTEGMNLMQSLNEMRPKIVELTDEKLELSEKLEALQRELNSRDAIISQLETSVEEMRDEKERSDEQWQGVLAERERDRSNAQDNSNELQKAYEKVQEELDAALASVRSLEADRAKTHTEASQRIQEIERLMALNITQTDELSALRKEVAQRSNDQAEEEDFLERAQNEIEALRQDLASRDEEIQRLKEAASAGTTSAGPRSLDDEMLGSYQQEHDLELSAAQSQIRSLETALFASEARSHSLIKQVAVLEDQLAAHAHAHAHAPHRASPGVPSRPPSRHSNDLHRAAVNRPSSRSNLATAPPIVQRASPVYEQTLSPETRHKRKVSLSMLKARIDSELAAASGSNSRSLSPVPSVGSSNEDSLPSRSKPANILGLKAALNAHHHRARPQFLDDSHVFWCSSCRGDLVIL</sequence>
<feature type="region of interest" description="Disordered" evidence="2">
    <location>
        <begin position="307"/>
        <end position="371"/>
    </location>
</feature>
<keyword evidence="1" id="KW-0175">Coiled coil</keyword>
<keyword evidence="4" id="KW-1185">Reference proteome</keyword>
<feature type="region of interest" description="Disordered" evidence="2">
    <location>
        <begin position="854"/>
        <end position="883"/>
    </location>
</feature>
<name>A0AAW0E748_9AGAR</name>
<feature type="region of interest" description="Disordered" evidence="2">
    <location>
        <begin position="771"/>
        <end position="839"/>
    </location>
</feature>
<accession>A0AAW0E748</accession>
<protein>
    <submittedName>
        <fullName evidence="3">Uncharacterized protein</fullName>
    </submittedName>
</protein>
<feature type="compositionally biased region" description="Basic and acidic residues" evidence="2">
    <location>
        <begin position="569"/>
        <end position="580"/>
    </location>
</feature>
<feature type="compositionally biased region" description="Polar residues" evidence="2">
    <location>
        <begin position="77"/>
        <end position="103"/>
    </location>
</feature>
<feature type="compositionally biased region" description="Polar residues" evidence="2">
    <location>
        <begin position="857"/>
        <end position="880"/>
    </location>
</feature>
<feature type="compositionally biased region" description="Basic residues" evidence="2">
    <location>
        <begin position="9"/>
        <end position="22"/>
    </location>
</feature>
<gene>
    <name evidence="3" type="ORF">VNI00_002268</name>
</gene>
<feature type="region of interest" description="Disordered" evidence="2">
    <location>
        <begin position="190"/>
        <end position="236"/>
    </location>
</feature>
<dbReference type="AlphaFoldDB" id="A0AAW0E748"/>
<dbReference type="EMBL" id="JAYKXP010000005">
    <property type="protein sequence ID" value="KAK7058632.1"/>
    <property type="molecule type" value="Genomic_DNA"/>
</dbReference>
<feature type="compositionally biased region" description="Pro residues" evidence="2">
    <location>
        <begin position="107"/>
        <end position="118"/>
    </location>
</feature>
<organism evidence="3 4">
    <name type="scientific">Paramarasmius palmivorus</name>
    <dbReference type="NCBI Taxonomy" id="297713"/>
    <lineage>
        <taxon>Eukaryota</taxon>
        <taxon>Fungi</taxon>
        <taxon>Dikarya</taxon>
        <taxon>Basidiomycota</taxon>
        <taxon>Agaricomycotina</taxon>
        <taxon>Agaricomycetes</taxon>
        <taxon>Agaricomycetidae</taxon>
        <taxon>Agaricales</taxon>
        <taxon>Marasmiineae</taxon>
        <taxon>Marasmiaceae</taxon>
        <taxon>Paramarasmius</taxon>
    </lineage>
</organism>
<proteinExistence type="predicted"/>
<feature type="compositionally biased region" description="Polar residues" evidence="2">
    <location>
        <begin position="217"/>
        <end position="236"/>
    </location>
</feature>
<feature type="compositionally biased region" description="Basic and acidic residues" evidence="2">
    <location>
        <begin position="348"/>
        <end position="371"/>
    </location>
</feature>
<reference evidence="3 4" key="1">
    <citation type="submission" date="2024-01" db="EMBL/GenBank/DDBJ databases">
        <title>A draft genome for a cacao thread blight-causing isolate of Paramarasmius palmivorus.</title>
        <authorList>
            <person name="Baruah I.K."/>
            <person name="Bukari Y."/>
            <person name="Amoako-Attah I."/>
            <person name="Meinhardt L.W."/>
            <person name="Bailey B.A."/>
            <person name="Cohen S.P."/>
        </authorList>
    </citation>
    <scope>NUCLEOTIDE SEQUENCE [LARGE SCALE GENOMIC DNA]</scope>
    <source>
        <strain evidence="3 4">GH-12</strain>
    </source>
</reference>
<feature type="compositionally biased region" description="Polar residues" evidence="2">
    <location>
        <begin position="311"/>
        <end position="321"/>
    </location>
</feature>
<evidence type="ECO:0000313" key="4">
    <source>
        <dbReference type="Proteomes" id="UP001383192"/>
    </source>
</evidence>
<dbReference type="SUPFAM" id="SSF57997">
    <property type="entry name" value="Tropomyosin"/>
    <property type="match status" value="1"/>
</dbReference>
<feature type="coiled-coil region" evidence="1">
    <location>
        <begin position="670"/>
        <end position="704"/>
    </location>
</feature>
<comment type="caution">
    <text evidence="3">The sequence shown here is derived from an EMBL/GenBank/DDBJ whole genome shotgun (WGS) entry which is preliminary data.</text>
</comment>
<dbReference type="PANTHER" id="PTHR45615">
    <property type="entry name" value="MYOSIN HEAVY CHAIN, NON-MUSCLE"/>
    <property type="match status" value="1"/>
</dbReference>
<feature type="compositionally biased region" description="Basic and acidic residues" evidence="2">
    <location>
        <begin position="206"/>
        <end position="216"/>
    </location>
</feature>
<feature type="compositionally biased region" description="Basic and acidic residues" evidence="2">
    <location>
        <begin position="322"/>
        <end position="336"/>
    </location>
</feature>
<evidence type="ECO:0000256" key="2">
    <source>
        <dbReference type="SAM" id="MobiDB-lite"/>
    </source>
</evidence>
<feature type="region of interest" description="Disordered" evidence="2">
    <location>
        <begin position="568"/>
        <end position="603"/>
    </location>
</feature>
<evidence type="ECO:0000256" key="1">
    <source>
        <dbReference type="SAM" id="Coils"/>
    </source>
</evidence>
<evidence type="ECO:0000313" key="3">
    <source>
        <dbReference type="EMBL" id="KAK7058632.1"/>
    </source>
</evidence>
<dbReference type="Proteomes" id="UP001383192">
    <property type="component" value="Unassembled WGS sequence"/>
</dbReference>
<feature type="region of interest" description="Disordered" evidence="2">
    <location>
        <begin position="1"/>
        <end position="132"/>
    </location>
</feature>
<feature type="compositionally biased region" description="Polar residues" evidence="2">
    <location>
        <begin position="337"/>
        <end position="346"/>
    </location>
</feature>
<feature type="compositionally biased region" description="Basic and acidic residues" evidence="2">
    <location>
        <begin position="55"/>
        <end position="72"/>
    </location>
</feature>